<dbReference type="SUPFAM" id="SSF81383">
    <property type="entry name" value="F-box domain"/>
    <property type="match status" value="1"/>
</dbReference>
<accession>A0AAD7BDT5</accession>
<dbReference type="Proteomes" id="UP001221142">
    <property type="component" value="Unassembled WGS sequence"/>
</dbReference>
<evidence type="ECO:0000313" key="2">
    <source>
        <dbReference type="Proteomes" id="UP001221142"/>
    </source>
</evidence>
<keyword evidence="2" id="KW-1185">Reference proteome</keyword>
<protein>
    <recommendedName>
        <fullName evidence="3">F-box domain-containing protein</fullName>
    </recommendedName>
</protein>
<dbReference type="InterPro" id="IPR036047">
    <property type="entry name" value="F-box-like_dom_sf"/>
</dbReference>
<dbReference type="AlphaFoldDB" id="A0AAD7BDT5"/>
<gene>
    <name evidence="1" type="ORF">FB45DRAFT_932739</name>
</gene>
<reference evidence="1" key="1">
    <citation type="submission" date="2023-03" db="EMBL/GenBank/DDBJ databases">
        <title>Massive genome expansion in bonnet fungi (Mycena s.s.) driven by repeated elements and novel gene families across ecological guilds.</title>
        <authorList>
            <consortium name="Lawrence Berkeley National Laboratory"/>
            <person name="Harder C.B."/>
            <person name="Miyauchi S."/>
            <person name="Viragh M."/>
            <person name="Kuo A."/>
            <person name="Thoen E."/>
            <person name="Andreopoulos B."/>
            <person name="Lu D."/>
            <person name="Skrede I."/>
            <person name="Drula E."/>
            <person name="Henrissat B."/>
            <person name="Morin E."/>
            <person name="Kohler A."/>
            <person name="Barry K."/>
            <person name="LaButti K."/>
            <person name="Morin E."/>
            <person name="Salamov A."/>
            <person name="Lipzen A."/>
            <person name="Mereny Z."/>
            <person name="Hegedus B."/>
            <person name="Baldrian P."/>
            <person name="Stursova M."/>
            <person name="Weitz H."/>
            <person name="Taylor A."/>
            <person name="Grigoriev I.V."/>
            <person name="Nagy L.G."/>
            <person name="Martin F."/>
            <person name="Kauserud H."/>
        </authorList>
    </citation>
    <scope>NUCLEOTIDE SEQUENCE</scope>
    <source>
        <strain evidence="1">9284</strain>
    </source>
</reference>
<proteinExistence type="predicted"/>
<dbReference type="EMBL" id="JARKIF010000020">
    <property type="protein sequence ID" value="KAJ7617810.1"/>
    <property type="molecule type" value="Genomic_DNA"/>
</dbReference>
<evidence type="ECO:0000313" key="1">
    <source>
        <dbReference type="EMBL" id="KAJ7617810.1"/>
    </source>
</evidence>
<evidence type="ECO:0008006" key="3">
    <source>
        <dbReference type="Google" id="ProtNLM"/>
    </source>
</evidence>
<sequence>MAWYTVEILPDEVLGVILKLVADSPMNLAAPPTPIVAARVNRRWRSITLSYPELWTTIRISHRPHSLRWASISLACSRTLPIDISINLEACLRNPNDVERSMPPP</sequence>
<dbReference type="Gene3D" id="1.20.1280.50">
    <property type="match status" value="1"/>
</dbReference>
<name>A0AAD7BDT5_9AGAR</name>
<comment type="caution">
    <text evidence="1">The sequence shown here is derived from an EMBL/GenBank/DDBJ whole genome shotgun (WGS) entry which is preliminary data.</text>
</comment>
<organism evidence="1 2">
    <name type="scientific">Roridomyces roridus</name>
    <dbReference type="NCBI Taxonomy" id="1738132"/>
    <lineage>
        <taxon>Eukaryota</taxon>
        <taxon>Fungi</taxon>
        <taxon>Dikarya</taxon>
        <taxon>Basidiomycota</taxon>
        <taxon>Agaricomycotina</taxon>
        <taxon>Agaricomycetes</taxon>
        <taxon>Agaricomycetidae</taxon>
        <taxon>Agaricales</taxon>
        <taxon>Marasmiineae</taxon>
        <taxon>Mycenaceae</taxon>
        <taxon>Roridomyces</taxon>
    </lineage>
</organism>